<reference evidence="6" key="1">
    <citation type="submission" date="2021-03" db="EMBL/GenBank/DDBJ databases">
        <title>Acanthopleuribacteraceae sp. M133.</title>
        <authorList>
            <person name="Wang G."/>
        </authorList>
    </citation>
    <scope>NUCLEOTIDE SEQUENCE</scope>
    <source>
        <strain evidence="6">M133</strain>
    </source>
</reference>
<evidence type="ECO:0000313" key="6">
    <source>
        <dbReference type="EMBL" id="QTD50293.1"/>
    </source>
</evidence>
<dbReference type="Pfam" id="PF24517">
    <property type="entry name" value="CBM96"/>
    <property type="match status" value="1"/>
</dbReference>
<protein>
    <submittedName>
        <fullName evidence="6">DNRLRE domain-containing protein</fullName>
    </submittedName>
</protein>
<evidence type="ECO:0000256" key="3">
    <source>
        <dbReference type="ARBA" id="ARBA00022729"/>
    </source>
</evidence>
<dbReference type="GO" id="GO:0005576">
    <property type="term" value="C:extracellular region"/>
    <property type="evidence" value="ECO:0007669"/>
    <property type="project" value="UniProtKB-SubCell"/>
</dbReference>
<evidence type="ECO:0000256" key="1">
    <source>
        <dbReference type="ARBA" id="ARBA00004613"/>
    </source>
</evidence>
<gene>
    <name evidence="6" type="ORF">J3U87_32310</name>
</gene>
<dbReference type="EMBL" id="CP071793">
    <property type="protein sequence ID" value="QTD50293.1"/>
    <property type="molecule type" value="Genomic_DNA"/>
</dbReference>
<accession>A0A8A4TL40</accession>
<proteinExistence type="predicted"/>
<keyword evidence="3 4" id="KW-0732">Signal</keyword>
<keyword evidence="2" id="KW-0964">Secreted</keyword>
<dbReference type="NCBIfam" id="NF033679">
    <property type="entry name" value="DNRLRE_dom"/>
    <property type="match status" value="1"/>
</dbReference>
<dbReference type="KEGG" id="scor:J3U87_32310"/>
<feature type="signal peptide" evidence="4">
    <location>
        <begin position="1"/>
        <end position="31"/>
    </location>
</feature>
<evidence type="ECO:0000259" key="5">
    <source>
        <dbReference type="Pfam" id="PF24517"/>
    </source>
</evidence>
<dbReference type="InterPro" id="IPR055372">
    <property type="entry name" value="CBM96"/>
</dbReference>
<keyword evidence="7" id="KW-1185">Reference proteome</keyword>
<feature type="chain" id="PRO_5035253317" evidence="4">
    <location>
        <begin position="32"/>
        <end position="1551"/>
    </location>
</feature>
<feature type="domain" description="Carbohydrate-binding module family 96" evidence="5">
    <location>
        <begin position="36"/>
        <end position="207"/>
    </location>
</feature>
<sequence length="1551" mass="164812">MRFQELGIRWQRMFCALTAVLALCSGPPAWTQCNPVELTPLDDSFVCFDPTAADLNHGSEPTINVWNDGTGRQCQTLLKFDIGNIPENPCSVLLKLTGAGTGSFEDKIEFLRITLLDPNDAWSESTVRWGQPNPKPDTVGKTLSQRIYFETNLAVAEYFDITELYTFAIAQGHTTLGLELRFLDNPFADNVAIWSSKEGTHPPETVVNAPIVAISEGPANTTGEIPYLGRGRAAQFTLANSDNSAESVAFQSVEISFSGEGREGTAVQTARLYRDNNGDGSVDGGDLLLDNQALTSDDPTVTFDLSGVTLAIGQTTEILLDLESTDQACPNELFVARVNSTSATGQSTGAAAVELFDRTPAGAGRISVGNLDIVSGDQQSNETDMPWDEPLVVQVSGRNLTPGACPADFVTWNVFQAPPNGDLELEETETTIATDGRSEGVLKPASVAGEYRISAAIGGPFTDFDIELFTVFVAGLEVSAQHDGAPEDFLFGTFIPGIEAPNQFTASATTDGQSTVDRVDFTLDGNTQMGTPSGDNWVTTFDMGDLAQGLSTLQVEAKDGGGAVILNKNFDMEALAIPQWFALPGLSKEWSAAEETYSLDVNLPADPTNPFDWTGFEIPEVVELLAGTENDGGGGFAVNVDFKIDRNVTVEAQGGFDITVFGNPASFDASLALDFDDQLTFQGGNGEVTASIDFELPEKGASRTVIIYGVPLTLAVDLGGTVTVSINGNVVFSDTLEIETARATPGITITVDLTLSASLFFGVAKLAFAAHPTADVSMTIEWNQAGGTSGLFQGSFTIPYEVIGSLFWGALSGTLAEGEFGPWEFSSARSVPSIQRKVEIPEFFGTGSVDAGPGGDLLMVTVEDTAEAGDPNPEVRWRTNDGTGWTAAQSITTEPEMHWEMDPIVRFIGSGGQALALWTSNDGDPSLPDQPGTVLADILGGQDIDWSLYNGATWTAPAAVVDDDMADGTPALAGHPSANEAIAAWLTDPDSTPALAGPGPDETESRTDWQLRYAQYSGGSWGSLVTVPKTQSQSAVREPYLAYRPDGVALLVFSRDHDGRPETVGDAAIEASWWNGGFNQLFTLSTEPNSAGETQPSVVFLSNGDGVAAWHVRRVPTAEGSGDPVEEALFASHYDGTAESWGTPVELISSETFIDHPRLSVDDSDAVVIYYRGFDGYDGDIFSLAIDLGSLRQGKRGLNTPRQITADDTSDLAPLIPPHANDPPVLWRRLDLTGEATASDGLSGGLNVASTATTGHLDAPATFTVTTEDPDEDERIDALVLEACNVTIVAEASYWLQAEVWGVDPAEPGTPRRLLTAEGQPVVLTAGTHCLTLTVDGGLLRHAGFSGALTLAPIRLMARRTGEATLSADSDATGTMTEALTPEVFEAGPLRWNRADYAGMSHAVLSLDYADANQDSGSVESVTATVESSHAAAPMALQLTETDVDSGTFTGTILLAPQTEGTSLVVADGSVVQARFRPALGLPTFFATAVWRELARDPCALYDQDDRTDVRDLVGTINRLGSSDQDYDFDGSGTVDQTDFDVGLPCWRTQR</sequence>
<organism evidence="6 7">
    <name type="scientific">Sulfidibacter corallicola</name>
    <dbReference type="NCBI Taxonomy" id="2818388"/>
    <lineage>
        <taxon>Bacteria</taxon>
        <taxon>Pseudomonadati</taxon>
        <taxon>Acidobacteriota</taxon>
        <taxon>Holophagae</taxon>
        <taxon>Acanthopleuribacterales</taxon>
        <taxon>Acanthopleuribacteraceae</taxon>
        <taxon>Sulfidibacter</taxon>
    </lineage>
</organism>
<evidence type="ECO:0000256" key="2">
    <source>
        <dbReference type="ARBA" id="ARBA00022525"/>
    </source>
</evidence>
<name>A0A8A4TL40_SULCO</name>
<evidence type="ECO:0000256" key="4">
    <source>
        <dbReference type="SAM" id="SignalP"/>
    </source>
</evidence>
<dbReference type="Proteomes" id="UP000663929">
    <property type="component" value="Chromosome"/>
</dbReference>
<comment type="subcellular location">
    <subcellularLocation>
        <location evidence="1">Secreted</location>
    </subcellularLocation>
</comment>
<dbReference type="PROSITE" id="PS00018">
    <property type="entry name" value="EF_HAND_1"/>
    <property type="match status" value="2"/>
</dbReference>
<evidence type="ECO:0000313" key="7">
    <source>
        <dbReference type="Proteomes" id="UP000663929"/>
    </source>
</evidence>
<dbReference type="InterPro" id="IPR018247">
    <property type="entry name" value="EF_Hand_1_Ca_BS"/>
</dbReference>
<dbReference type="RefSeq" id="WP_237379923.1">
    <property type="nucleotide sequence ID" value="NZ_CP071793.1"/>
</dbReference>